<dbReference type="Gene3D" id="3.30.950.30">
    <property type="entry name" value="Schlafen, AAA domain"/>
    <property type="match status" value="1"/>
</dbReference>
<evidence type="ECO:0000313" key="3">
    <source>
        <dbReference type="Proteomes" id="UP000239007"/>
    </source>
</evidence>
<sequence length="381" mass="44829">MHEIVSNLISKNCEGLWWDFKQKFHDELYDFLHDIICLANVIHDGERYLIFGISDELDVVGLDSENKSYTQADILDFLRQQPFAENNAPNINLKFIKYQDKDIAILTIENERVKPYFLTKEIKSRGKVLRAGTIYSRVRDTNTPKDSCANPRDIKAMWAERFGLDLPASKRFSFILEDTDNWNYNGINVAFYALDPDFTIEIGDTEFEGGQYWWQNSLIEKPIKYNYILKFKNTIMHEVPVVHFQNENLCIPFPGIEFVTHPEKRDGLNASFYCDLFYFTKGTLQYSLFLHLRKIESETPSFSSPITSQIKPPIIELPFYIVNDDQELKDLEMRFLEAYKEFAQNQDEIVKDSIYQGKINDRWQLERVFSEWAFEILSKSI</sequence>
<keyword evidence="3" id="KW-1185">Reference proteome</keyword>
<dbReference type="Proteomes" id="UP000239007">
    <property type="component" value="Unassembled WGS sequence"/>
</dbReference>
<feature type="domain" description="Schlafen AlbA-2" evidence="1">
    <location>
        <begin position="14"/>
        <end position="144"/>
    </location>
</feature>
<evidence type="ECO:0000259" key="1">
    <source>
        <dbReference type="Pfam" id="PF04326"/>
    </source>
</evidence>
<dbReference type="RefSeq" id="WP_105051933.1">
    <property type="nucleotide sequence ID" value="NZ_BMYG01000003.1"/>
</dbReference>
<protein>
    <recommendedName>
        <fullName evidence="1">Schlafen AlbA-2 domain-containing protein</fullName>
    </recommendedName>
</protein>
<comment type="caution">
    <text evidence="2">The sequence shown here is derived from an EMBL/GenBank/DDBJ whole genome shotgun (WGS) entry which is preliminary data.</text>
</comment>
<dbReference type="InterPro" id="IPR007421">
    <property type="entry name" value="Schlafen_AlbA_2_dom"/>
</dbReference>
<proteinExistence type="predicted"/>
<dbReference type="EMBL" id="MSCH01000003">
    <property type="protein sequence ID" value="PQJ53446.1"/>
    <property type="molecule type" value="Genomic_DNA"/>
</dbReference>
<gene>
    <name evidence="2" type="ORF">BTO11_07055</name>
</gene>
<name>A0A2S7UTY5_9GAMM</name>
<organism evidence="2 3">
    <name type="scientific">Psychrosphaera saromensis</name>
    <dbReference type="NCBI Taxonomy" id="716813"/>
    <lineage>
        <taxon>Bacteria</taxon>
        <taxon>Pseudomonadati</taxon>
        <taxon>Pseudomonadota</taxon>
        <taxon>Gammaproteobacteria</taxon>
        <taxon>Alteromonadales</taxon>
        <taxon>Pseudoalteromonadaceae</taxon>
        <taxon>Psychrosphaera</taxon>
    </lineage>
</organism>
<dbReference type="Pfam" id="PF04326">
    <property type="entry name" value="SLFN_AlbA_2"/>
    <property type="match status" value="1"/>
</dbReference>
<reference evidence="2 3" key="1">
    <citation type="submission" date="2016-12" db="EMBL/GenBank/DDBJ databases">
        <title>Diversity of luminous bacteria.</title>
        <authorList>
            <person name="Yoshizawa S."/>
            <person name="Kogure K."/>
        </authorList>
    </citation>
    <scope>NUCLEOTIDE SEQUENCE [LARGE SCALE GENOMIC DNA]</scope>
    <source>
        <strain evidence="2 3">SA4-48</strain>
    </source>
</reference>
<evidence type="ECO:0000313" key="2">
    <source>
        <dbReference type="EMBL" id="PQJ53446.1"/>
    </source>
</evidence>
<dbReference type="InterPro" id="IPR038461">
    <property type="entry name" value="Schlafen_AlbA_2_dom_sf"/>
</dbReference>
<accession>A0A2S7UTY5</accession>
<dbReference type="AlphaFoldDB" id="A0A2S7UTY5"/>
<dbReference type="OrthoDB" id="869451at2"/>